<reference evidence="7" key="1">
    <citation type="submission" date="2021-12" db="EMBL/GenBank/DDBJ databases">
        <authorList>
            <person name="Rodrigo-Torres L."/>
            <person name="Arahal R. D."/>
            <person name="Lucena T."/>
        </authorList>
    </citation>
    <scope>NUCLEOTIDE SEQUENCE</scope>
    <source>
        <strain evidence="7">CECT 8267</strain>
    </source>
</reference>
<evidence type="ECO:0000256" key="5">
    <source>
        <dbReference type="ARBA" id="ARBA00022691"/>
    </source>
</evidence>
<name>A0ABN8EHJ0_9GAMM</name>
<dbReference type="NCBIfam" id="TIGR00406">
    <property type="entry name" value="prmA"/>
    <property type="match status" value="1"/>
</dbReference>
<dbReference type="EC" id="2.1.1.-" evidence="6"/>
<dbReference type="InterPro" id="IPR004498">
    <property type="entry name" value="Ribosomal_PrmA_MeTrfase"/>
</dbReference>
<dbReference type="Pfam" id="PF06325">
    <property type="entry name" value="PrmA"/>
    <property type="match status" value="1"/>
</dbReference>
<comment type="caution">
    <text evidence="7">The sequence shown here is derived from an EMBL/GenBank/DDBJ whole genome shotgun (WGS) entry which is preliminary data.</text>
</comment>
<sequence>MPWIQINFDTNPDDAPGLEDALLEAGSVAVTLQDNADQPLFEPAIGETPLWSHTRVTALFDAEVDLSMALRMIAACYQQDLPPHRSEILEDKDWEREWIKNYKPMKFGQRLWICPSWMAPPEPDAVNILLDPGLAFGTGTHPTTAQCLEWLDSADVAGKTVVDYGCGSGILAIAALLLGAEKVIGTDIDPQALVASRDNAQRNGIADERFELYYPEQMNEKYPELKADIVLANILAGPLVELSDTLTGLAKPGADVVLSGILDVQAEAIRQCYSQQCDVRQIVNQEEWIRVDAVKSAQ</sequence>
<keyword evidence="4 6" id="KW-0808">Transferase</keyword>
<dbReference type="GO" id="GO:0008168">
    <property type="term" value="F:methyltransferase activity"/>
    <property type="evidence" value="ECO:0007669"/>
    <property type="project" value="UniProtKB-KW"/>
</dbReference>
<dbReference type="PANTHER" id="PTHR43648">
    <property type="entry name" value="ELECTRON TRANSFER FLAVOPROTEIN BETA SUBUNIT LYSINE METHYLTRANSFERASE"/>
    <property type="match status" value="1"/>
</dbReference>
<evidence type="ECO:0000313" key="7">
    <source>
        <dbReference type="EMBL" id="CAH0991459.1"/>
    </source>
</evidence>
<gene>
    <name evidence="6 7" type="primary">prmA</name>
    <name evidence="7" type="ORF">SIN8267_01565</name>
</gene>
<feature type="binding site" evidence="6">
    <location>
        <position position="187"/>
    </location>
    <ligand>
        <name>S-adenosyl-L-methionine</name>
        <dbReference type="ChEBI" id="CHEBI:59789"/>
    </ligand>
</feature>
<dbReference type="HAMAP" id="MF_00735">
    <property type="entry name" value="Methyltr_PrmA"/>
    <property type="match status" value="1"/>
</dbReference>
<evidence type="ECO:0000256" key="3">
    <source>
        <dbReference type="ARBA" id="ARBA00022603"/>
    </source>
</evidence>
<proteinExistence type="inferred from homology"/>
<organism evidence="7 8">
    <name type="scientific">Sinobacterium norvegicum</name>
    <dbReference type="NCBI Taxonomy" id="1641715"/>
    <lineage>
        <taxon>Bacteria</taxon>
        <taxon>Pseudomonadati</taxon>
        <taxon>Pseudomonadota</taxon>
        <taxon>Gammaproteobacteria</taxon>
        <taxon>Cellvibrionales</taxon>
        <taxon>Spongiibacteraceae</taxon>
        <taxon>Sinobacterium</taxon>
    </lineage>
</organism>
<keyword evidence="2 6" id="KW-0963">Cytoplasm</keyword>
<feature type="binding site" evidence="6">
    <location>
        <position position="165"/>
    </location>
    <ligand>
        <name>S-adenosyl-L-methionine</name>
        <dbReference type="ChEBI" id="CHEBI:59789"/>
    </ligand>
</feature>
<comment type="function">
    <text evidence="6">Methylates ribosomal protein L11.</text>
</comment>
<dbReference type="PIRSF" id="PIRSF000401">
    <property type="entry name" value="RPL11_MTase"/>
    <property type="match status" value="1"/>
</dbReference>
<keyword evidence="3 6" id="KW-0489">Methyltransferase</keyword>
<keyword evidence="7" id="KW-0687">Ribonucleoprotein</keyword>
<evidence type="ECO:0000256" key="4">
    <source>
        <dbReference type="ARBA" id="ARBA00022679"/>
    </source>
</evidence>
<keyword evidence="8" id="KW-1185">Reference proteome</keyword>
<dbReference type="InterPro" id="IPR029063">
    <property type="entry name" value="SAM-dependent_MTases_sf"/>
</dbReference>
<comment type="similarity">
    <text evidence="1 6">Belongs to the methyltransferase superfamily. PrmA family.</text>
</comment>
<keyword evidence="5 6" id="KW-0949">S-adenosyl-L-methionine</keyword>
<protein>
    <recommendedName>
        <fullName evidence="6">Ribosomal protein L11 methyltransferase</fullName>
        <shortName evidence="6">L11 Mtase</shortName>
        <ecNumber evidence="6">2.1.1.-</ecNumber>
    </recommendedName>
</protein>
<evidence type="ECO:0000313" key="8">
    <source>
        <dbReference type="Proteomes" id="UP000838100"/>
    </source>
</evidence>
<dbReference type="Gene3D" id="3.40.50.150">
    <property type="entry name" value="Vaccinia Virus protein VP39"/>
    <property type="match status" value="1"/>
</dbReference>
<evidence type="ECO:0000256" key="2">
    <source>
        <dbReference type="ARBA" id="ARBA00022490"/>
    </source>
</evidence>
<accession>A0ABN8EHJ0</accession>
<dbReference type="Proteomes" id="UP000838100">
    <property type="component" value="Unassembled WGS sequence"/>
</dbReference>
<dbReference type="EMBL" id="CAKLPX010000001">
    <property type="protein sequence ID" value="CAH0991459.1"/>
    <property type="molecule type" value="Genomic_DNA"/>
</dbReference>
<comment type="subcellular location">
    <subcellularLocation>
        <location evidence="6">Cytoplasm</location>
    </subcellularLocation>
</comment>
<keyword evidence="7" id="KW-0689">Ribosomal protein</keyword>
<dbReference type="InterPro" id="IPR050078">
    <property type="entry name" value="Ribosomal_L11_MeTrfase_PrmA"/>
</dbReference>
<feature type="binding site" evidence="6">
    <location>
        <position position="233"/>
    </location>
    <ligand>
        <name>S-adenosyl-L-methionine</name>
        <dbReference type="ChEBI" id="CHEBI:59789"/>
    </ligand>
</feature>
<feature type="binding site" evidence="6">
    <location>
        <position position="144"/>
    </location>
    <ligand>
        <name>S-adenosyl-L-methionine</name>
        <dbReference type="ChEBI" id="CHEBI:59789"/>
    </ligand>
</feature>
<dbReference type="RefSeq" id="WP_237444107.1">
    <property type="nucleotide sequence ID" value="NZ_CAKLPX010000001.1"/>
</dbReference>
<dbReference type="SUPFAM" id="SSF53335">
    <property type="entry name" value="S-adenosyl-L-methionine-dependent methyltransferases"/>
    <property type="match status" value="1"/>
</dbReference>
<comment type="catalytic activity">
    <reaction evidence="6">
        <text>L-lysyl-[protein] + 3 S-adenosyl-L-methionine = N(6),N(6),N(6)-trimethyl-L-lysyl-[protein] + 3 S-adenosyl-L-homocysteine + 3 H(+)</text>
        <dbReference type="Rhea" id="RHEA:54192"/>
        <dbReference type="Rhea" id="RHEA-COMP:9752"/>
        <dbReference type="Rhea" id="RHEA-COMP:13826"/>
        <dbReference type="ChEBI" id="CHEBI:15378"/>
        <dbReference type="ChEBI" id="CHEBI:29969"/>
        <dbReference type="ChEBI" id="CHEBI:57856"/>
        <dbReference type="ChEBI" id="CHEBI:59789"/>
        <dbReference type="ChEBI" id="CHEBI:61961"/>
    </reaction>
</comment>
<evidence type="ECO:0000256" key="6">
    <source>
        <dbReference type="HAMAP-Rule" id="MF_00735"/>
    </source>
</evidence>
<dbReference type="GO" id="GO:0005840">
    <property type="term" value="C:ribosome"/>
    <property type="evidence" value="ECO:0007669"/>
    <property type="project" value="UniProtKB-KW"/>
</dbReference>
<evidence type="ECO:0000256" key="1">
    <source>
        <dbReference type="ARBA" id="ARBA00009741"/>
    </source>
</evidence>
<dbReference type="GO" id="GO:0032259">
    <property type="term" value="P:methylation"/>
    <property type="evidence" value="ECO:0007669"/>
    <property type="project" value="UniProtKB-KW"/>
</dbReference>
<dbReference type="PANTHER" id="PTHR43648:SF1">
    <property type="entry name" value="ELECTRON TRANSFER FLAVOPROTEIN BETA SUBUNIT LYSINE METHYLTRANSFERASE"/>
    <property type="match status" value="1"/>
</dbReference>